<dbReference type="GO" id="GO:0016788">
    <property type="term" value="F:hydrolase activity, acting on ester bonds"/>
    <property type="evidence" value="ECO:0007669"/>
    <property type="project" value="InterPro"/>
</dbReference>
<dbReference type="SMART" id="SM00869">
    <property type="entry name" value="Autotransporter"/>
    <property type="match status" value="1"/>
</dbReference>
<dbReference type="InterPro" id="IPR001087">
    <property type="entry name" value="GDSL"/>
</dbReference>
<dbReference type="Gene3D" id="3.40.50.1110">
    <property type="entry name" value="SGNH hydrolase"/>
    <property type="match status" value="1"/>
</dbReference>
<proteinExistence type="predicted"/>
<reference evidence="5 6" key="2">
    <citation type="submission" date="2017-01" db="EMBL/GenBank/DDBJ databases">
        <title>Whole-Genome Shotgun Sequencing of Two beta-Proteobacterial Species in Search of the Bulgecin Biosynthetic Cluster.</title>
        <authorList>
            <person name="Horsman M.E."/>
            <person name="Marous D.R."/>
            <person name="Li R."/>
            <person name="Oliver R.A."/>
            <person name="Byun B."/>
            <person name="Emrich S.J."/>
            <person name="Boggess B."/>
            <person name="Townsend C.A."/>
            <person name="Mobashery S."/>
        </authorList>
    </citation>
    <scope>NUCLEOTIDE SEQUENCE [LARGE SCALE GENOMIC DNA]</scope>
    <source>
        <strain evidence="5 6">ATCC 31363</strain>
    </source>
</reference>
<dbReference type="Pfam" id="PF03797">
    <property type="entry name" value="Autotransporter"/>
    <property type="match status" value="1"/>
</dbReference>
<dbReference type="SUPFAM" id="SSF103515">
    <property type="entry name" value="Autotransporter"/>
    <property type="match status" value="1"/>
</dbReference>
<feature type="domain" description="Autotransporter" evidence="3">
    <location>
        <begin position="338"/>
        <end position="615"/>
    </location>
</feature>
<protein>
    <submittedName>
        <fullName evidence="5">Autotransporter domain-containing esterase</fullName>
    </submittedName>
    <submittedName>
        <fullName evidence="4">SulB</fullName>
    </submittedName>
</protein>
<reference evidence="4" key="1">
    <citation type="submission" date="2016-08" db="EMBL/GenBank/DDBJ databases">
        <title>Identification and Characterization of the Sulfazecin Monobactam Biosynthetic Gene Cluster.</title>
        <authorList>
            <person name="Li R."/>
            <person name="Oliver R.A."/>
            <person name="Townsend C.A."/>
        </authorList>
    </citation>
    <scope>NUCLEOTIDE SEQUENCE</scope>
    <source>
        <strain evidence="4">ATCC 31363</strain>
    </source>
</reference>
<organism evidence="4">
    <name type="scientific">Paraburkholderia acidicola</name>
    <dbReference type="NCBI Taxonomy" id="1912599"/>
    <lineage>
        <taxon>Bacteria</taxon>
        <taxon>Pseudomonadati</taxon>
        <taxon>Pseudomonadota</taxon>
        <taxon>Betaproteobacteria</taxon>
        <taxon>Burkholderiales</taxon>
        <taxon>Burkholderiaceae</taxon>
        <taxon>Paraburkholderia</taxon>
    </lineage>
</organism>
<dbReference type="InterPro" id="IPR036514">
    <property type="entry name" value="SGNH_hydro_sf"/>
</dbReference>
<dbReference type="SUPFAM" id="SSF52266">
    <property type="entry name" value="SGNH hydrolase"/>
    <property type="match status" value="1"/>
</dbReference>
<dbReference type="InterPro" id="IPR006315">
    <property type="entry name" value="OM_autotransptr_brl_dom"/>
</dbReference>
<dbReference type="AlphaFoldDB" id="A0A1I9RH02"/>
<evidence type="ECO:0000313" key="4">
    <source>
        <dbReference type="EMBL" id="AOZ21309.1"/>
    </source>
</evidence>
<evidence type="ECO:0000313" key="5">
    <source>
        <dbReference type="EMBL" id="PCE22699.1"/>
    </source>
</evidence>
<keyword evidence="1" id="KW-0378">Hydrolase</keyword>
<dbReference type="PANTHER" id="PTHR45648:SF22">
    <property type="entry name" value="GDSL LIPASE_ACYLHYDROLASE FAMILY PROTEIN (AFU_ORTHOLOGUE AFUA_4G14700)"/>
    <property type="match status" value="1"/>
</dbReference>
<name>A0A1I9RH02_9BURK</name>
<evidence type="ECO:0000256" key="1">
    <source>
        <dbReference type="ARBA" id="ARBA00022801"/>
    </source>
</evidence>
<gene>
    <name evidence="4" type="primary">sulB</name>
    <name evidence="5" type="ORF">BWP39_23760</name>
</gene>
<dbReference type="Proteomes" id="UP000218022">
    <property type="component" value="Unassembled WGS sequence"/>
</dbReference>
<feature type="signal peptide" evidence="2">
    <location>
        <begin position="1"/>
        <end position="28"/>
    </location>
</feature>
<dbReference type="EMBL" id="KX757706">
    <property type="protein sequence ID" value="AOZ21309.1"/>
    <property type="molecule type" value="Genomic_DNA"/>
</dbReference>
<dbReference type="PANTHER" id="PTHR45648">
    <property type="entry name" value="GDSL LIPASE/ACYLHYDROLASE FAMILY PROTEIN (AFU_ORTHOLOGUE AFUA_4G14700)"/>
    <property type="match status" value="1"/>
</dbReference>
<dbReference type="InterPro" id="IPR051058">
    <property type="entry name" value="GDSL_Est/Lipase"/>
</dbReference>
<dbReference type="NCBIfam" id="TIGR01414">
    <property type="entry name" value="autotrans_barl"/>
    <property type="match status" value="1"/>
</dbReference>
<dbReference type="CDD" id="cd01846">
    <property type="entry name" value="fatty_acyltransferase_like"/>
    <property type="match status" value="1"/>
</dbReference>
<dbReference type="InterPro" id="IPR036709">
    <property type="entry name" value="Autotransporte_beta_dom_sf"/>
</dbReference>
<dbReference type="Gene3D" id="2.40.128.130">
    <property type="entry name" value="Autotransporter beta-domain"/>
    <property type="match status" value="1"/>
</dbReference>
<evidence type="ECO:0000259" key="3">
    <source>
        <dbReference type="PROSITE" id="PS51208"/>
    </source>
</evidence>
<dbReference type="GO" id="GO:0019867">
    <property type="term" value="C:outer membrane"/>
    <property type="evidence" value="ECO:0007669"/>
    <property type="project" value="InterPro"/>
</dbReference>
<accession>A0A1I9RH02</accession>
<dbReference type="InterPro" id="IPR005546">
    <property type="entry name" value="Autotransporte_beta"/>
</dbReference>
<dbReference type="PROSITE" id="PS51208">
    <property type="entry name" value="AUTOTRANSPORTER"/>
    <property type="match status" value="1"/>
</dbReference>
<feature type="chain" id="PRO_5009605610" evidence="2">
    <location>
        <begin position="29"/>
        <end position="615"/>
    </location>
</feature>
<dbReference type="EMBL" id="MTZV01000006">
    <property type="protein sequence ID" value="PCE22699.1"/>
    <property type="molecule type" value="Genomic_DNA"/>
</dbReference>
<dbReference type="Pfam" id="PF00657">
    <property type="entry name" value="Lipase_GDSL"/>
    <property type="match status" value="1"/>
</dbReference>
<dbReference type="RefSeq" id="WP_096724644.1">
    <property type="nucleotide sequence ID" value="NZ_MTZV01000006.1"/>
</dbReference>
<evidence type="ECO:0000313" key="6">
    <source>
        <dbReference type="Proteomes" id="UP000218022"/>
    </source>
</evidence>
<dbReference type="OrthoDB" id="5292073at2"/>
<keyword evidence="2" id="KW-0732">Signal</keyword>
<evidence type="ECO:0000256" key="2">
    <source>
        <dbReference type="SAM" id="SignalP"/>
    </source>
</evidence>
<sequence length="615" mass="65163">MPNPSKRTSLIGPIAASLALALPSAASAFEFYALGDSLTDNGRVVRLTGILPNATSTIFRNGRSSDGPVWAEYLPGLIGAQFVPDNDYAINGALSGHGGYLNIVPNRPTWRSLPGLIDEVDELIASHPRLQSSDVVGIWIGTNDQDLTKASLNGIEPFLGVPRPTTNDQVAAYTLSNVNSQLQRLIGIGGHQFVVFNLNDDNGSRPGYVDYNSKLPGDLVQFSRQGANVHLFDVAGLLNQMRSNPAAYGLNDTPEVQCKAVPACNTGSVALQNTYLTADGTHVMTSVHLYIARYLANQLNAPAAIATAPLMGLDVARASALSALDSADSGSFDPGRVQVSDRLALFTNLGYTRNFHGASSGVDAFDSAVELLSIGAEYKLSARSRIGAILSSANASGSVADGQGDNGVHSYRLGLYHAFDQGGLFVRSYVGAGWDEYRLNRSAVLAPSISADTDGFDFDGLVKAGYLFSFDGVQLGPVADVGYSQLVTRGYAEDGDPILEQNVDAQRLKGVSGGAGVRFVTALDGLGLRATQLSAEATLRHDGFDNRTLVTAQRYAPNLPISTDVDGVSSTYGRVSLALSIDPTQAWRGKLAMQMDIGNAQRRSYNLFATLRGAF</sequence>